<reference evidence="1" key="2">
    <citation type="journal article" date="2015" name="Data Brief">
        <title>Shoot transcriptome of the giant reed, Arundo donax.</title>
        <authorList>
            <person name="Barrero R.A."/>
            <person name="Guerrero F.D."/>
            <person name="Moolhuijzen P."/>
            <person name="Goolsby J.A."/>
            <person name="Tidwell J."/>
            <person name="Bellgard S.E."/>
            <person name="Bellgard M.I."/>
        </authorList>
    </citation>
    <scope>NUCLEOTIDE SEQUENCE</scope>
    <source>
        <tissue evidence="1">Shoot tissue taken approximately 20 cm above the soil surface</tissue>
    </source>
</reference>
<accession>A0A0A9DU51</accession>
<sequence>MVTDQWRRHALLRRRRWILWLLLLLPLLLRLRLRLRLRLCLCLWLHHLESVDTMSICHHPIASRVVMHSMAAVSRMTNVPNWPNREMMENLMLAGMLLVLRGVQPSFIARKVHVNSRWLRVHAAGGTAATTVAGMVRMWWVVLMRGIVMTMVLQEGTAVWEQRLGVPVGGHRRHQLQPEVAFDRLVEAPIPDAQAAVVVHLGDSNKQIQSQEPKSEAQNRIFLRPWSAHLLHCPPIANP</sequence>
<evidence type="ECO:0000313" key="1">
    <source>
        <dbReference type="EMBL" id="JAD91336.1"/>
    </source>
</evidence>
<proteinExistence type="predicted"/>
<name>A0A0A9DU51_ARUDO</name>
<organism evidence="1">
    <name type="scientific">Arundo donax</name>
    <name type="common">Giant reed</name>
    <name type="synonym">Donax arundinaceus</name>
    <dbReference type="NCBI Taxonomy" id="35708"/>
    <lineage>
        <taxon>Eukaryota</taxon>
        <taxon>Viridiplantae</taxon>
        <taxon>Streptophyta</taxon>
        <taxon>Embryophyta</taxon>
        <taxon>Tracheophyta</taxon>
        <taxon>Spermatophyta</taxon>
        <taxon>Magnoliopsida</taxon>
        <taxon>Liliopsida</taxon>
        <taxon>Poales</taxon>
        <taxon>Poaceae</taxon>
        <taxon>PACMAD clade</taxon>
        <taxon>Arundinoideae</taxon>
        <taxon>Arundineae</taxon>
        <taxon>Arundo</taxon>
    </lineage>
</organism>
<dbReference type="AlphaFoldDB" id="A0A0A9DU51"/>
<protein>
    <submittedName>
        <fullName evidence="1">Uncharacterized protein</fullName>
    </submittedName>
</protein>
<reference evidence="1" key="1">
    <citation type="submission" date="2014-09" db="EMBL/GenBank/DDBJ databases">
        <authorList>
            <person name="Magalhaes I.L.F."/>
            <person name="Oliveira U."/>
            <person name="Santos F.R."/>
            <person name="Vidigal T.H.D.A."/>
            <person name="Brescovit A.D."/>
            <person name="Santos A.J."/>
        </authorList>
    </citation>
    <scope>NUCLEOTIDE SEQUENCE</scope>
    <source>
        <tissue evidence="1">Shoot tissue taken approximately 20 cm above the soil surface</tissue>
    </source>
</reference>
<dbReference type="EMBL" id="GBRH01206559">
    <property type="protein sequence ID" value="JAD91336.1"/>
    <property type="molecule type" value="Transcribed_RNA"/>
</dbReference>